<dbReference type="AlphaFoldDB" id="A0ABD1MF17"/>
<accession>A0ABD1MF17</accession>
<gene>
    <name evidence="1" type="ORF">Fmac_015281</name>
</gene>
<dbReference type="EMBL" id="JBGMDY010000005">
    <property type="protein sequence ID" value="KAL2334068.1"/>
    <property type="molecule type" value="Genomic_DNA"/>
</dbReference>
<organism evidence="1 2">
    <name type="scientific">Flemingia macrophylla</name>
    <dbReference type="NCBI Taxonomy" id="520843"/>
    <lineage>
        <taxon>Eukaryota</taxon>
        <taxon>Viridiplantae</taxon>
        <taxon>Streptophyta</taxon>
        <taxon>Embryophyta</taxon>
        <taxon>Tracheophyta</taxon>
        <taxon>Spermatophyta</taxon>
        <taxon>Magnoliopsida</taxon>
        <taxon>eudicotyledons</taxon>
        <taxon>Gunneridae</taxon>
        <taxon>Pentapetalae</taxon>
        <taxon>rosids</taxon>
        <taxon>fabids</taxon>
        <taxon>Fabales</taxon>
        <taxon>Fabaceae</taxon>
        <taxon>Papilionoideae</taxon>
        <taxon>50 kb inversion clade</taxon>
        <taxon>NPAAA clade</taxon>
        <taxon>indigoferoid/millettioid clade</taxon>
        <taxon>Phaseoleae</taxon>
        <taxon>Flemingia</taxon>
    </lineage>
</organism>
<proteinExistence type="predicted"/>
<evidence type="ECO:0000313" key="1">
    <source>
        <dbReference type="EMBL" id="KAL2334068.1"/>
    </source>
</evidence>
<dbReference type="Proteomes" id="UP001603857">
    <property type="component" value="Unassembled WGS sequence"/>
</dbReference>
<name>A0ABD1MF17_9FABA</name>
<sequence>MEGMLVSLVNLVTQLAANQKPASVAKVCGIRSSNDYHTETTTTARGKALVREDGSQLLEVQVQEIMPLSLEEFMMWLRDISRSKLDSLEGKLDALANLVTQLAANRSVPLLQESTTSVLPTATILVSVLLRNNWSG</sequence>
<protein>
    <submittedName>
        <fullName evidence="1">Uncharacterized protein</fullName>
    </submittedName>
</protein>
<keyword evidence="2" id="KW-1185">Reference proteome</keyword>
<comment type="caution">
    <text evidence="1">The sequence shown here is derived from an EMBL/GenBank/DDBJ whole genome shotgun (WGS) entry which is preliminary data.</text>
</comment>
<reference evidence="1 2" key="1">
    <citation type="submission" date="2024-08" db="EMBL/GenBank/DDBJ databases">
        <title>Insights into the chromosomal genome structure of Flemingia macrophylla.</title>
        <authorList>
            <person name="Ding Y."/>
            <person name="Zhao Y."/>
            <person name="Bi W."/>
            <person name="Wu M."/>
            <person name="Zhao G."/>
            <person name="Gong Y."/>
            <person name="Li W."/>
            <person name="Zhang P."/>
        </authorList>
    </citation>
    <scope>NUCLEOTIDE SEQUENCE [LARGE SCALE GENOMIC DNA]</scope>
    <source>
        <strain evidence="1">DYQJB</strain>
        <tissue evidence="1">Leaf</tissue>
    </source>
</reference>
<evidence type="ECO:0000313" key="2">
    <source>
        <dbReference type="Proteomes" id="UP001603857"/>
    </source>
</evidence>